<feature type="domain" description="Mechanosensitive ion channel transmembrane helices 2/3" evidence="10">
    <location>
        <begin position="71"/>
        <end position="114"/>
    </location>
</feature>
<dbReference type="InterPro" id="IPR011014">
    <property type="entry name" value="MscS_channel_TM-2"/>
</dbReference>
<evidence type="ECO:0000259" key="9">
    <source>
        <dbReference type="Pfam" id="PF21082"/>
    </source>
</evidence>
<evidence type="ECO:0000256" key="1">
    <source>
        <dbReference type="ARBA" id="ARBA00004651"/>
    </source>
</evidence>
<feature type="transmembrane region" description="Helical" evidence="7">
    <location>
        <begin position="95"/>
        <end position="113"/>
    </location>
</feature>
<keyword evidence="12" id="KW-1185">Reference proteome</keyword>
<organism evidence="11 12">
    <name type="scientific">Persicobacter psychrovividus</name>
    <dbReference type="NCBI Taxonomy" id="387638"/>
    <lineage>
        <taxon>Bacteria</taxon>
        <taxon>Pseudomonadati</taxon>
        <taxon>Bacteroidota</taxon>
        <taxon>Cytophagia</taxon>
        <taxon>Cytophagales</taxon>
        <taxon>Persicobacteraceae</taxon>
        <taxon>Persicobacter</taxon>
    </lineage>
</organism>
<keyword evidence="6 7" id="KW-0472">Membrane</keyword>
<dbReference type="SUPFAM" id="SSF82861">
    <property type="entry name" value="Mechanosensitive channel protein MscS (YggB), transmembrane region"/>
    <property type="match status" value="1"/>
</dbReference>
<accession>A0ABM7VIJ0</accession>
<dbReference type="InterPro" id="IPR006685">
    <property type="entry name" value="MscS_channel_2nd"/>
</dbReference>
<dbReference type="PANTHER" id="PTHR30221">
    <property type="entry name" value="SMALL-CONDUCTANCE MECHANOSENSITIVE CHANNEL"/>
    <property type="match status" value="1"/>
</dbReference>
<evidence type="ECO:0000256" key="7">
    <source>
        <dbReference type="SAM" id="Phobius"/>
    </source>
</evidence>
<evidence type="ECO:0000256" key="5">
    <source>
        <dbReference type="ARBA" id="ARBA00022989"/>
    </source>
</evidence>
<reference evidence="11 12" key="1">
    <citation type="submission" date="2021-12" db="EMBL/GenBank/DDBJ databases">
        <title>Genome sequencing of bacteria with rrn-lacking chromosome and rrn-plasmid.</title>
        <authorList>
            <person name="Anda M."/>
            <person name="Iwasaki W."/>
        </authorList>
    </citation>
    <scope>NUCLEOTIDE SEQUENCE [LARGE SCALE GENOMIC DNA]</scope>
    <source>
        <strain evidence="11 12">NBRC 101262</strain>
        <plasmid evidence="11 12">pPP1</plasmid>
    </source>
</reference>
<dbReference type="Gene3D" id="2.30.30.60">
    <property type="match status" value="1"/>
</dbReference>
<evidence type="ECO:0000259" key="10">
    <source>
        <dbReference type="Pfam" id="PF21088"/>
    </source>
</evidence>
<geneLocation type="plasmid" evidence="11 12">
    <name>pPP1</name>
</geneLocation>
<dbReference type="InterPro" id="IPR045275">
    <property type="entry name" value="MscS_archaea/bacteria_type"/>
</dbReference>
<evidence type="ECO:0008006" key="13">
    <source>
        <dbReference type="Google" id="ProtNLM"/>
    </source>
</evidence>
<protein>
    <recommendedName>
        <fullName evidence="13">Mechanosensitive ion channel protein MscS</fullName>
    </recommendedName>
</protein>
<dbReference type="Gene3D" id="1.10.287.1260">
    <property type="match status" value="1"/>
</dbReference>
<dbReference type="InterPro" id="IPR049142">
    <property type="entry name" value="MS_channel_1st"/>
</dbReference>
<dbReference type="Pfam" id="PF21088">
    <property type="entry name" value="MS_channel_1st"/>
    <property type="match status" value="1"/>
</dbReference>
<dbReference type="InterPro" id="IPR023408">
    <property type="entry name" value="MscS_beta-dom_sf"/>
</dbReference>
<evidence type="ECO:0000256" key="2">
    <source>
        <dbReference type="ARBA" id="ARBA00008017"/>
    </source>
</evidence>
<feature type="transmembrane region" description="Helical" evidence="7">
    <location>
        <begin position="64"/>
        <end position="89"/>
    </location>
</feature>
<dbReference type="InterPro" id="IPR049278">
    <property type="entry name" value="MS_channel_C"/>
</dbReference>
<dbReference type="InterPro" id="IPR010920">
    <property type="entry name" value="LSM_dom_sf"/>
</dbReference>
<comment type="subcellular location">
    <subcellularLocation>
        <location evidence="1">Cell membrane</location>
        <topology evidence="1">Multi-pass membrane protein</topology>
    </subcellularLocation>
</comment>
<evidence type="ECO:0000256" key="6">
    <source>
        <dbReference type="ARBA" id="ARBA00023136"/>
    </source>
</evidence>
<dbReference type="Proteomes" id="UP001354989">
    <property type="component" value="Plasmid pPP1"/>
</dbReference>
<dbReference type="EMBL" id="AP025293">
    <property type="protein sequence ID" value="BDD00788.1"/>
    <property type="molecule type" value="Genomic_DNA"/>
</dbReference>
<keyword evidence="4 7" id="KW-0812">Transmembrane</keyword>
<proteinExistence type="inferred from homology"/>
<dbReference type="Gene3D" id="3.30.70.100">
    <property type="match status" value="1"/>
</dbReference>
<dbReference type="SUPFAM" id="SSF50182">
    <property type="entry name" value="Sm-like ribonucleoproteins"/>
    <property type="match status" value="1"/>
</dbReference>
<evidence type="ECO:0000256" key="3">
    <source>
        <dbReference type="ARBA" id="ARBA00022475"/>
    </source>
</evidence>
<dbReference type="Pfam" id="PF00924">
    <property type="entry name" value="MS_channel_2nd"/>
    <property type="match status" value="1"/>
</dbReference>
<name>A0ABM7VIJ0_9BACT</name>
<sequence length="305" mass="33900">MPEINIQQPIDQVLTKIEGWIEAFITMLPNMAIAILLMMLFIVLAKSSKRIFSKLLSKATDNQVLQNLSGTIFYYTVLGLGLFIVLSVLGLEKTVTSLLAGVGVIGIALGFAFQDISANFISGIILAFKTPFRIGDVVELNGIMGTVKETVIRVTVVHTFQGQEVHIPNKDVMQNPIYNFSKLGKRRIDLPVGVSYADDLSKVEEIVTVCIRELEGVIAPDDLIFDYYEFGDSSINFMIRFWIDFPGPPELGYLTVKKNAIMAIKAAFDDHNITIPFPIRTIEFNKQSESPLINISSMESETSQP</sequence>
<dbReference type="Pfam" id="PF21082">
    <property type="entry name" value="MS_channel_3rd"/>
    <property type="match status" value="1"/>
</dbReference>
<keyword evidence="5 7" id="KW-1133">Transmembrane helix</keyword>
<feature type="transmembrane region" description="Helical" evidence="7">
    <location>
        <begin position="20"/>
        <end position="44"/>
    </location>
</feature>
<dbReference type="PANTHER" id="PTHR30221:SF1">
    <property type="entry name" value="SMALL-CONDUCTANCE MECHANOSENSITIVE CHANNEL"/>
    <property type="match status" value="1"/>
</dbReference>
<dbReference type="InterPro" id="IPR011066">
    <property type="entry name" value="MscS_channel_C_sf"/>
</dbReference>
<evidence type="ECO:0000313" key="11">
    <source>
        <dbReference type="EMBL" id="BDD00788.1"/>
    </source>
</evidence>
<keyword evidence="11" id="KW-0614">Plasmid</keyword>
<gene>
    <name evidence="11" type="ORF">PEPS_30680</name>
</gene>
<evidence type="ECO:0000259" key="8">
    <source>
        <dbReference type="Pfam" id="PF00924"/>
    </source>
</evidence>
<evidence type="ECO:0000313" key="12">
    <source>
        <dbReference type="Proteomes" id="UP001354989"/>
    </source>
</evidence>
<feature type="domain" description="Mechanosensitive ion channel MscS" evidence="8">
    <location>
        <begin position="116"/>
        <end position="182"/>
    </location>
</feature>
<dbReference type="SUPFAM" id="SSF82689">
    <property type="entry name" value="Mechanosensitive channel protein MscS (YggB), C-terminal domain"/>
    <property type="match status" value="1"/>
</dbReference>
<feature type="domain" description="Mechanosensitive ion channel MscS C-terminal" evidence="9">
    <location>
        <begin position="189"/>
        <end position="275"/>
    </location>
</feature>
<dbReference type="RefSeq" id="WP_338398583.1">
    <property type="nucleotide sequence ID" value="NZ_AP025293.1"/>
</dbReference>
<evidence type="ECO:0000256" key="4">
    <source>
        <dbReference type="ARBA" id="ARBA00022692"/>
    </source>
</evidence>
<keyword evidence="3" id="KW-1003">Cell membrane</keyword>
<comment type="similarity">
    <text evidence="2">Belongs to the MscS (TC 1.A.23) family.</text>
</comment>